<reference evidence="3" key="1">
    <citation type="journal article" date="2011" name="MBio">
        <title>Novel metabolic attributes of the genus Cyanothece, comprising a group of unicellular nitrogen-fixing Cyanobacteria.</title>
        <authorList>
            <person name="Bandyopadhyay A."/>
            <person name="Elvitigala T."/>
            <person name="Welsh E."/>
            <person name="Stockel J."/>
            <person name="Liberton M."/>
            <person name="Min H."/>
            <person name="Sherman L.A."/>
            <person name="Pakrasi H.B."/>
        </authorList>
    </citation>
    <scope>NUCLEOTIDE SEQUENCE [LARGE SCALE GENOMIC DNA]</scope>
    <source>
        <strain evidence="3">PCC 8801</strain>
    </source>
</reference>
<dbReference type="EMBL" id="CP001287">
    <property type="protein sequence ID" value="ACK65278.1"/>
    <property type="molecule type" value="Genomic_DNA"/>
</dbReference>
<gene>
    <name evidence="2" type="ordered locus">PCC8801_1211</name>
</gene>
<evidence type="ECO:0000313" key="2">
    <source>
        <dbReference type="EMBL" id="ACK65278.1"/>
    </source>
</evidence>
<sequence>MVKNLNFCQYFPLSLSLILGILGVVCGNLSVRAADQVILKYSILRESVSVPELSTLAKSGQVSPSLKGYLKLANKKPDDLRRALNQNVDVDPVFLSKILNSFAGNIILDQLGQILHTPSKKASRESLRGALVTSAVSDRNIKVIEILENYPTSDLHVDGDRLAEVYQQIKGMTGQIPRLGF</sequence>
<organism evidence="2 3">
    <name type="scientific">Rippkaea orientalis (strain PCC 8801 / RF-1)</name>
    <name type="common">Cyanothece sp. (strain PCC 8801)</name>
    <dbReference type="NCBI Taxonomy" id="41431"/>
    <lineage>
        <taxon>Bacteria</taxon>
        <taxon>Bacillati</taxon>
        <taxon>Cyanobacteriota</taxon>
        <taxon>Cyanophyceae</taxon>
        <taxon>Oscillatoriophycideae</taxon>
        <taxon>Chroococcales</taxon>
        <taxon>Aphanothecaceae</taxon>
        <taxon>Rippkaea</taxon>
        <taxon>Rippkaea orientalis</taxon>
    </lineage>
</organism>
<dbReference type="eggNOG" id="COG4188">
    <property type="taxonomic scope" value="Bacteria"/>
</dbReference>
<dbReference type="Pfam" id="PF07176">
    <property type="entry name" value="DUF1400"/>
    <property type="match status" value="1"/>
</dbReference>
<keyword evidence="3" id="KW-1185">Reference proteome</keyword>
<protein>
    <recommendedName>
        <fullName evidence="1">DUF1400 domain-containing protein</fullName>
    </recommendedName>
</protein>
<evidence type="ECO:0000313" key="3">
    <source>
        <dbReference type="Proteomes" id="UP000008204"/>
    </source>
</evidence>
<evidence type="ECO:0000259" key="1">
    <source>
        <dbReference type="Pfam" id="PF07176"/>
    </source>
</evidence>
<dbReference type="AlphaFoldDB" id="B7K2E2"/>
<dbReference type="RefSeq" id="WP_012594552.1">
    <property type="nucleotide sequence ID" value="NC_011726.1"/>
</dbReference>
<feature type="domain" description="DUF1400" evidence="1">
    <location>
        <begin position="33"/>
        <end position="158"/>
    </location>
</feature>
<dbReference type="OrthoDB" id="454181at2"/>
<dbReference type="KEGG" id="cyp:PCC8801_1211"/>
<accession>B7K2E2</accession>
<dbReference type="Proteomes" id="UP000008204">
    <property type="component" value="Chromosome"/>
</dbReference>
<name>B7K2E2_RIPO1</name>
<dbReference type="STRING" id="41431.PCC8801_1211"/>
<dbReference type="InterPro" id="IPR010802">
    <property type="entry name" value="DUF1400"/>
</dbReference>
<proteinExistence type="predicted"/>
<dbReference type="HOGENOM" id="CLU_107447_0_0_3"/>